<dbReference type="EMBL" id="QPIX01000010">
    <property type="protein sequence ID" value="RCW21530.1"/>
    <property type="molecule type" value="Genomic_DNA"/>
</dbReference>
<name>A0A6I7HKJ1_9HYPH</name>
<comment type="caution">
    <text evidence="1">The sequence shown here is derived from an EMBL/GenBank/DDBJ whole genome shotgun (WGS) entry which is preliminary data.</text>
</comment>
<evidence type="ECO:0000313" key="1">
    <source>
        <dbReference type="EMBL" id="RCW21530.1"/>
    </source>
</evidence>
<keyword evidence="2" id="KW-1185">Reference proteome</keyword>
<reference evidence="1 2" key="1">
    <citation type="submission" date="2018-07" db="EMBL/GenBank/DDBJ databases">
        <title>Genomic Encyclopedia of Type Strains, Phase IV (KMG-IV): sequencing the most valuable type-strain genomes for metagenomic binning, comparative biology and taxonomic classification.</title>
        <authorList>
            <person name="Goeker M."/>
        </authorList>
    </citation>
    <scope>NUCLEOTIDE SEQUENCE [LARGE SCALE GENOMIC DNA]</scope>
    <source>
        <strain evidence="1 2">DSM 25528</strain>
    </source>
</reference>
<sequence length="86" mass="9760">MTMTFDTLGKAALHQMLVTATCRRCGRQAKFVAEDLARVYGSGRDPHTLPFKCTTCDAKDCEVRLMGLPFDRKPDTIIWRPTKGRR</sequence>
<dbReference type="Proteomes" id="UP000252582">
    <property type="component" value="Unassembled WGS sequence"/>
</dbReference>
<protein>
    <submittedName>
        <fullName evidence="1">Uncharacterized protein</fullName>
    </submittedName>
</protein>
<dbReference type="AlphaFoldDB" id="A0A6I7HKJ1"/>
<evidence type="ECO:0000313" key="2">
    <source>
        <dbReference type="Proteomes" id="UP000252582"/>
    </source>
</evidence>
<accession>A0A6I7HKJ1</accession>
<proteinExistence type="predicted"/>
<organism evidence="1 2">
    <name type="scientific">Ciceribacter lividus</name>
    <dbReference type="NCBI Taxonomy" id="1197950"/>
    <lineage>
        <taxon>Bacteria</taxon>
        <taxon>Pseudomonadati</taxon>
        <taxon>Pseudomonadota</taxon>
        <taxon>Alphaproteobacteria</taxon>
        <taxon>Hyphomicrobiales</taxon>
        <taxon>Rhizobiaceae</taxon>
        <taxon>Ciceribacter</taxon>
    </lineage>
</organism>
<gene>
    <name evidence="1" type="ORF">DFR48_110118</name>
</gene>